<evidence type="ECO:0000313" key="2">
    <source>
        <dbReference type="EMBL" id="TFK49478.1"/>
    </source>
</evidence>
<keyword evidence="3" id="KW-1185">Reference proteome</keyword>
<dbReference type="PANTHER" id="PTHR33112">
    <property type="entry name" value="DOMAIN PROTEIN, PUTATIVE-RELATED"/>
    <property type="match status" value="1"/>
</dbReference>
<organism evidence="2 3">
    <name type="scientific">Heliocybe sulcata</name>
    <dbReference type="NCBI Taxonomy" id="5364"/>
    <lineage>
        <taxon>Eukaryota</taxon>
        <taxon>Fungi</taxon>
        <taxon>Dikarya</taxon>
        <taxon>Basidiomycota</taxon>
        <taxon>Agaricomycotina</taxon>
        <taxon>Agaricomycetes</taxon>
        <taxon>Gloeophyllales</taxon>
        <taxon>Gloeophyllaceae</taxon>
        <taxon>Heliocybe</taxon>
    </lineage>
</organism>
<dbReference type="AlphaFoldDB" id="A0A5C3N097"/>
<dbReference type="InterPro" id="IPR010730">
    <property type="entry name" value="HET"/>
</dbReference>
<name>A0A5C3N097_9AGAM</name>
<dbReference type="STRING" id="5364.A0A5C3N097"/>
<accession>A0A5C3N097</accession>
<dbReference type="OrthoDB" id="5125733at2759"/>
<feature type="domain" description="Heterokaryon incompatibility" evidence="1">
    <location>
        <begin position="179"/>
        <end position="260"/>
    </location>
</feature>
<protein>
    <submittedName>
        <fullName evidence="2">HET-domain-containing protein</fullName>
    </submittedName>
</protein>
<evidence type="ECO:0000313" key="3">
    <source>
        <dbReference type="Proteomes" id="UP000305948"/>
    </source>
</evidence>
<sequence length="665" mass="73644">MHLGLLEGPVRTNRGTDSQIVGGYAYTTTWADIVARAAQGCRWCQLVSATREKDDESSPDLPLRIVVGCQGSFRTSCTPSGVQDLSIFINDNLHFIGYIYATADDPAARYIVARDRILDVGSTRSMLLAQRCIDNCTDTHDRCMQSLDPPPLVPTRLIDCADNGRPHLVESRSGMHGTYAALSYVWGEPQPHSTVLTNLTPYLDFIDPQQLPKTILDAIRTTRALGLRYLWVDTLCIVQDSPEDKLHELAHMRDVYRYAHGFLGDRPAVPATEYGTFSRDVVLPFICPTGPDGKEAAMTSVIAKVHISPIWTYTDPPGQPLTQYDPNMEPINARGWCFQEYLLSPRLLIFASHTLQYHCQTTIESVGGAYSDEARERRLPDVLFKSSLDRKSHLQANTPESPAATEGTRCSEEWRTVREAWQEVVREYASREISVPGDKLVALGGIAQDIQPVLDTNYLAGLWRLTLLGDLLWSKRTNVHFPRPQAYRAPSWSWAAVDGRVEAGAHDIHAGDGQGAAEVVTCEVSPKDAAFVFGEINAGKLVIRVPLVACAWNMGRPNYVHRLRSQPNVDMLLSASDDDEVDVEMECIGIGYIDSEDDADILGVWAAPVHWNRNIVGGLIVARAHESGMAGSKGVYRRVGYFHTHAQGGPADWLDDTPLVEIEII</sequence>
<reference evidence="2 3" key="1">
    <citation type="journal article" date="2019" name="Nat. Ecol. Evol.">
        <title>Megaphylogeny resolves global patterns of mushroom evolution.</title>
        <authorList>
            <person name="Varga T."/>
            <person name="Krizsan K."/>
            <person name="Foldi C."/>
            <person name="Dima B."/>
            <person name="Sanchez-Garcia M."/>
            <person name="Sanchez-Ramirez S."/>
            <person name="Szollosi G.J."/>
            <person name="Szarkandi J.G."/>
            <person name="Papp V."/>
            <person name="Albert L."/>
            <person name="Andreopoulos W."/>
            <person name="Angelini C."/>
            <person name="Antonin V."/>
            <person name="Barry K.W."/>
            <person name="Bougher N.L."/>
            <person name="Buchanan P."/>
            <person name="Buyck B."/>
            <person name="Bense V."/>
            <person name="Catcheside P."/>
            <person name="Chovatia M."/>
            <person name="Cooper J."/>
            <person name="Damon W."/>
            <person name="Desjardin D."/>
            <person name="Finy P."/>
            <person name="Geml J."/>
            <person name="Haridas S."/>
            <person name="Hughes K."/>
            <person name="Justo A."/>
            <person name="Karasinski D."/>
            <person name="Kautmanova I."/>
            <person name="Kiss B."/>
            <person name="Kocsube S."/>
            <person name="Kotiranta H."/>
            <person name="LaButti K.M."/>
            <person name="Lechner B.E."/>
            <person name="Liimatainen K."/>
            <person name="Lipzen A."/>
            <person name="Lukacs Z."/>
            <person name="Mihaltcheva S."/>
            <person name="Morgado L.N."/>
            <person name="Niskanen T."/>
            <person name="Noordeloos M.E."/>
            <person name="Ohm R.A."/>
            <person name="Ortiz-Santana B."/>
            <person name="Ovrebo C."/>
            <person name="Racz N."/>
            <person name="Riley R."/>
            <person name="Savchenko A."/>
            <person name="Shiryaev A."/>
            <person name="Soop K."/>
            <person name="Spirin V."/>
            <person name="Szebenyi C."/>
            <person name="Tomsovsky M."/>
            <person name="Tulloss R.E."/>
            <person name="Uehling J."/>
            <person name="Grigoriev I.V."/>
            <person name="Vagvolgyi C."/>
            <person name="Papp T."/>
            <person name="Martin F.M."/>
            <person name="Miettinen O."/>
            <person name="Hibbett D.S."/>
            <person name="Nagy L.G."/>
        </authorList>
    </citation>
    <scope>NUCLEOTIDE SEQUENCE [LARGE SCALE GENOMIC DNA]</scope>
    <source>
        <strain evidence="2 3">OMC1185</strain>
    </source>
</reference>
<dbReference type="Pfam" id="PF06985">
    <property type="entry name" value="HET"/>
    <property type="match status" value="1"/>
</dbReference>
<evidence type="ECO:0000259" key="1">
    <source>
        <dbReference type="Pfam" id="PF06985"/>
    </source>
</evidence>
<gene>
    <name evidence="2" type="ORF">OE88DRAFT_1713639</name>
</gene>
<dbReference type="EMBL" id="ML213516">
    <property type="protein sequence ID" value="TFK49478.1"/>
    <property type="molecule type" value="Genomic_DNA"/>
</dbReference>
<dbReference type="PANTHER" id="PTHR33112:SF16">
    <property type="entry name" value="HETEROKARYON INCOMPATIBILITY DOMAIN-CONTAINING PROTEIN"/>
    <property type="match status" value="1"/>
</dbReference>
<dbReference type="Proteomes" id="UP000305948">
    <property type="component" value="Unassembled WGS sequence"/>
</dbReference>
<proteinExistence type="predicted"/>